<comment type="caution">
    <text evidence="2">The sequence shown here is derived from an EMBL/GenBank/DDBJ whole genome shotgun (WGS) entry which is preliminary data.</text>
</comment>
<organism evidence="2 3">
    <name type="scientific">Ascosphaera apis ARSEF 7405</name>
    <dbReference type="NCBI Taxonomy" id="392613"/>
    <lineage>
        <taxon>Eukaryota</taxon>
        <taxon>Fungi</taxon>
        <taxon>Dikarya</taxon>
        <taxon>Ascomycota</taxon>
        <taxon>Pezizomycotina</taxon>
        <taxon>Eurotiomycetes</taxon>
        <taxon>Eurotiomycetidae</taxon>
        <taxon>Onygenales</taxon>
        <taxon>Ascosphaeraceae</taxon>
        <taxon>Ascosphaera</taxon>
    </lineage>
</organism>
<dbReference type="OrthoDB" id="9895617at2759"/>
<dbReference type="Proteomes" id="UP000242877">
    <property type="component" value="Unassembled WGS sequence"/>
</dbReference>
<evidence type="ECO:0000256" key="1">
    <source>
        <dbReference type="SAM" id="MobiDB-lite"/>
    </source>
</evidence>
<dbReference type="PANTHER" id="PTHR37450:SF1">
    <property type="entry name" value="CIPC PROTEIN"/>
    <property type="match status" value="1"/>
</dbReference>
<protein>
    <recommendedName>
        <fullName evidence="4">CipC-like antibiotic response protein</fullName>
    </recommendedName>
</protein>
<dbReference type="Pfam" id="PF12585">
    <property type="entry name" value="DUF3759"/>
    <property type="match status" value="1"/>
</dbReference>
<proteinExistence type="predicted"/>
<dbReference type="EMBL" id="AZGZ01000018">
    <property type="protein sequence ID" value="KZZ90068.1"/>
    <property type="molecule type" value="Genomic_DNA"/>
</dbReference>
<evidence type="ECO:0008006" key="4">
    <source>
        <dbReference type="Google" id="ProtNLM"/>
    </source>
</evidence>
<sequence length="108" mass="12074">MFGWHDSEKAHEEVYNGDEMEHHHAKFSHNVIAGAASYQAMKAYSDHKAKHGTPDNHATAKNVIAGIVGAEVDRLAEGKGRDAWDRHRIKKQAEDNAKSMYDEKYGGN</sequence>
<dbReference type="VEuPathDB" id="FungiDB:AAP_04018"/>
<reference evidence="2 3" key="1">
    <citation type="journal article" date="2016" name="Genome Biol. Evol.">
        <title>Divergent and convergent evolution of fungal pathogenicity.</title>
        <authorList>
            <person name="Shang Y."/>
            <person name="Xiao G."/>
            <person name="Zheng P."/>
            <person name="Cen K."/>
            <person name="Zhan S."/>
            <person name="Wang C."/>
        </authorList>
    </citation>
    <scope>NUCLEOTIDE SEQUENCE [LARGE SCALE GENOMIC DNA]</scope>
    <source>
        <strain evidence="2 3">ARSEF 7405</strain>
    </source>
</reference>
<accession>A0A167XGR1</accession>
<keyword evidence="3" id="KW-1185">Reference proteome</keyword>
<gene>
    <name evidence="2" type="ORF">AAP_04018</name>
</gene>
<evidence type="ECO:0000313" key="2">
    <source>
        <dbReference type="EMBL" id="KZZ90068.1"/>
    </source>
</evidence>
<dbReference type="InterPro" id="IPR022234">
    <property type="entry name" value="DUF3759"/>
</dbReference>
<evidence type="ECO:0000313" key="3">
    <source>
        <dbReference type="Proteomes" id="UP000242877"/>
    </source>
</evidence>
<dbReference type="AlphaFoldDB" id="A0A167XGR1"/>
<feature type="region of interest" description="Disordered" evidence="1">
    <location>
        <begin position="79"/>
        <end position="108"/>
    </location>
</feature>
<dbReference type="PANTHER" id="PTHR37450">
    <property type="entry name" value="CIPC PROTEIN"/>
    <property type="match status" value="1"/>
</dbReference>
<name>A0A167XGR1_9EURO</name>